<evidence type="ECO:0000259" key="1">
    <source>
        <dbReference type="Pfam" id="PF12697"/>
    </source>
</evidence>
<protein>
    <submittedName>
        <fullName evidence="2">Pimeloyl-ACP methyl ester carboxylesterase</fullName>
    </submittedName>
</protein>
<dbReference type="EMBL" id="JAFBCF010000001">
    <property type="protein sequence ID" value="MBM7797528.1"/>
    <property type="molecule type" value="Genomic_DNA"/>
</dbReference>
<feature type="domain" description="AB hydrolase-1" evidence="1">
    <location>
        <begin position="41"/>
        <end position="275"/>
    </location>
</feature>
<reference evidence="2 3" key="1">
    <citation type="submission" date="2021-01" db="EMBL/GenBank/DDBJ databases">
        <title>Sequencing the genomes of 1000 actinobacteria strains.</title>
        <authorList>
            <person name="Klenk H.-P."/>
        </authorList>
    </citation>
    <scope>NUCLEOTIDE SEQUENCE [LARGE SCALE GENOMIC DNA]</scope>
    <source>
        <strain evidence="2 3">DSM 18662</strain>
    </source>
</reference>
<dbReference type="RefSeq" id="WP_204916197.1">
    <property type="nucleotide sequence ID" value="NZ_BAAAQP010000011.1"/>
</dbReference>
<gene>
    <name evidence="2" type="ORF">JOE57_000449</name>
</gene>
<dbReference type="PANTHER" id="PTHR43194">
    <property type="entry name" value="HYDROLASE ALPHA/BETA FOLD FAMILY"/>
    <property type="match status" value="1"/>
</dbReference>
<name>A0ABS2RFK9_9ACTN</name>
<dbReference type="InterPro" id="IPR000073">
    <property type="entry name" value="AB_hydrolase_1"/>
</dbReference>
<accession>A0ABS2RFK9</accession>
<dbReference type="Pfam" id="PF12697">
    <property type="entry name" value="Abhydrolase_6"/>
    <property type="match status" value="1"/>
</dbReference>
<dbReference type="InterPro" id="IPR029058">
    <property type="entry name" value="AB_hydrolase_fold"/>
</dbReference>
<dbReference type="Proteomes" id="UP000704762">
    <property type="component" value="Unassembled WGS sequence"/>
</dbReference>
<organism evidence="2 3">
    <name type="scientific">Microlunatus panaciterrae</name>
    <dbReference type="NCBI Taxonomy" id="400768"/>
    <lineage>
        <taxon>Bacteria</taxon>
        <taxon>Bacillati</taxon>
        <taxon>Actinomycetota</taxon>
        <taxon>Actinomycetes</taxon>
        <taxon>Propionibacteriales</taxon>
        <taxon>Propionibacteriaceae</taxon>
        <taxon>Microlunatus</taxon>
    </lineage>
</organism>
<dbReference type="PANTHER" id="PTHR43194:SF2">
    <property type="entry name" value="PEROXISOMAL MEMBRANE PROTEIN LPX1"/>
    <property type="match status" value="1"/>
</dbReference>
<proteinExistence type="predicted"/>
<evidence type="ECO:0000313" key="2">
    <source>
        <dbReference type="EMBL" id="MBM7797528.1"/>
    </source>
</evidence>
<comment type="caution">
    <text evidence="2">The sequence shown here is derived from an EMBL/GenBank/DDBJ whole genome shotgun (WGS) entry which is preliminary data.</text>
</comment>
<dbReference type="InterPro" id="IPR050228">
    <property type="entry name" value="Carboxylesterase_BioH"/>
</dbReference>
<evidence type="ECO:0000313" key="3">
    <source>
        <dbReference type="Proteomes" id="UP000704762"/>
    </source>
</evidence>
<dbReference type="Gene3D" id="3.40.50.1820">
    <property type="entry name" value="alpha/beta hydrolase"/>
    <property type="match status" value="1"/>
</dbReference>
<sequence>MVSPRTVETPPQVRSTVIEPTGRGVSLAASYVPAAEPEASVLLVHGWTGSKEDFSVLMPLLADRGFSAYSYDQRGQYESAAAGDDFSLDAFAEDAAAFAQQLPGHVAGQPVHLLGHSFGGLVAARTAIRHPGLWASVTLFCTGPGGHGDGSGLQLMIDSLATMEIGDVYAQKVQIEQAQGAPPNAPEVEAFLRRRFVTGNPASLSGMSQILIDTADQIDELRATGLPVFVVRGEGDIAWPQQEQDEMAARLGTSVVVIPDADHCPNYEAPEATADTLAKLLRSL</sequence>
<dbReference type="SUPFAM" id="SSF53474">
    <property type="entry name" value="alpha/beta-Hydrolases"/>
    <property type="match status" value="1"/>
</dbReference>
<keyword evidence="3" id="KW-1185">Reference proteome</keyword>